<sequence>MSKPASRTELLQTLHGRPSAHHRFMLKLYLRHIDALDQAIAVIEQEVGRGLEPFRHAARLLKTMPGISERHHGAGARS</sequence>
<keyword evidence="2" id="KW-1185">Reference proteome</keyword>
<reference evidence="1 2" key="1">
    <citation type="submission" date="2020-04" db="EMBL/GenBank/DDBJ databases">
        <title>Azohydromonas sp. isolated from soil.</title>
        <authorList>
            <person name="Dahal R.H."/>
        </authorList>
    </citation>
    <scope>NUCLEOTIDE SEQUENCE [LARGE SCALE GENOMIC DNA]</scope>
    <source>
        <strain evidence="1 2">G-1-1-14</strain>
    </source>
</reference>
<evidence type="ECO:0000313" key="1">
    <source>
        <dbReference type="EMBL" id="NML18953.1"/>
    </source>
</evidence>
<evidence type="ECO:0000313" key="2">
    <source>
        <dbReference type="Proteomes" id="UP000574067"/>
    </source>
</evidence>
<gene>
    <name evidence="1" type="ORF">HHL10_28685</name>
</gene>
<proteinExistence type="predicted"/>
<protein>
    <submittedName>
        <fullName evidence="1">Uncharacterized protein</fullName>
    </submittedName>
</protein>
<comment type="caution">
    <text evidence="1">The sequence shown here is derived from an EMBL/GenBank/DDBJ whole genome shotgun (WGS) entry which is preliminary data.</text>
</comment>
<organism evidence="1 2">
    <name type="scientific">Azohydromonas caseinilytica</name>
    <dbReference type="NCBI Taxonomy" id="2728836"/>
    <lineage>
        <taxon>Bacteria</taxon>
        <taxon>Pseudomonadati</taxon>
        <taxon>Pseudomonadota</taxon>
        <taxon>Betaproteobacteria</taxon>
        <taxon>Burkholderiales</taxon>
        <taxon>Sphaerotilaceae</taxon>
        <taxon>Azohydromonas</taxon>
    </lineage>
</organism>
<dbReference type="EMBL" id="JABBFW010000047">
    <property type="protein sequence ID" value="NML18953.1"/>
    <property type="molecule type" value="Genomic_DNA"/>
</dbReference>
<dbReference type="Proteomes" id="UP000574067">
    <property type="component" value="Unassembled WGS sequence"/>
</dbReference>
<accession>A0A848FL46</accession>
<name>A0A848FL46_9BURK</name>
<dbReference type="AlphaFoldDB" id="A0A848FL46"/>